<dbReference type="EMBL" id="ML996082">
    <property type="protein sequence ID" value="KAF2156457.1"/>
    <property type="molecule type" value="Genomic_DNA"/>
</dbReference>
<feature type="compositionally biased region" description="Pro residues" evidence="9">
    <location>
        <begin position="151"/>
        <end position="174"/>
    </location>
</feature>
<dbReference type="PANTHER" id="PTHR28087:SF1">
    <property type="entry name" value="ATPASE SYNTHESIS PROTEIN 25, MITOCHONDRIAL"/>
    <property type="match status" value="1"/>
</dbReference>
<evidence type="ECO:0000256" key="3">
    <source>
        <dbReference type="ARBA" id="ARBA00010787"/>
    </source>
</evidence>
<dbReference type="Gene3D" id="3.30.460.10">
    <property type="entry name" value="Beta Polymerase, domain 2"/>
    <property type="match status" value="1"/>
</dbReference>
<feature type="region of interest" description="Disordered" evidence="9">
    <location>
        <begin position="81"/>
        <end position="175"/>
    </location>
</feature>
<keyword evidence="11" id="KW-1185">Reference proteome</keyword>
<feature type="compositionally biased region" description="Basic and acidic residues" evidence="9">
    <location>
        <begin position="84"/>
        <end position="94"/>
    </location>
</feature>
<dbReference type="Pfam" id="PF02410">
    <property type="entry name" value="RsfS"/>
    <property type="match status" value="1"/>
</dbReference>
<evidence type="ECO:0000313" key="10">
    <source>
        <dbReference type="EMBL" id="KAF2156457.1"/>
    </source>
</evidence>
<dbReference type="GO" id="GO:0140053">
    <property type="term" value="P:mitochondrial gene expression"/>
    <property type="evidence" value="ECO:0007669"/>
    <property type="project" value="UniProtKB-UniRule"/>
</dbReference>
<accession>A0A9P4J6W6</accession>
<dbReference type="PANTHER" id="PTHR28087">
    <property type="entry name" value="ATPASE SYNTHESIS PROTEIN 25, MITOCHONDRIAL"/>
    <property type="match status" value="1"/>
</dbReference>
<reference evidence="10" key="1">
    <citation type="journal article" date="2020" name="Stud. Mycol.">
        <title>101 Dothideomycetes genomes: a test case for predicting lifestyles and emergence of pathogens.</title>
        <authorList>
            <person name="Haridas S."/>
            <person name="Albert R."/>
            <person name="Binder M."/>
            <person name="Bloem J."/>
            <person name="Labutti K."/>
            <person name="Salamov A."/>
            <person name="Andreopoulos B."/>
            <person name="Baker S."/>
            <person name="Barry K."/>
            <person name="Bills G."/>
            <person name="Bluhm B."/>
            <person name="Cannon C."/>
            <person name="Castanera R."/>
            <person name="Culley D."/>
            <person name="Daum C."/>
            <person name="Ezra D."/>
            <person name="Gonzalez J."/>
            <person name="Henrissat B."/>
            <person name="Kuo A."/>
            <person name="Liang C."/>
            <person name="Lipzen A."/>
            <person name="Lutzoni F."/>
            <person name="Magnuson J."/>
            <person name="Mondo S."/>
            <person name="Nolan M."/>
            <person name="Ohm R."/>
            <person name="Pangilinan J."/>
            <person name="Park H.-J."/>
            <person name="Ramirez L."/>
            <person name="Alfaro M."/>
            <person name="Sun H."/>
            <person name="Tritt A."/>
            <person name="Yoshinaga Y."/>
            <person name="Zwiers L.-H."/>
            <person name="Turgeon B."/>
            <person name="Goodwin S."/>
            <person name="Spatafora J."/>
            <person name="Crous P."/>
            <person name="Grigoriev I."/>
        </authorList>
    </citation>
    <scope>NUCLEOTIDE SEQUENCE</scope>
    <source>
        <strain evidence="10">CBS 260.36</strain>
    </source>
</reference>
<dbReference type="GO" id="GO:0048255">
    <property type="term" value="P:mRNA stabilization"/>
    <property type="evidence" value="ECO:0007669"/>
    <property type="project" value="TreeGrafter"/>
</dbReference>
<name>A0A9P4J6W6_9PEZI</name>
<dbReference type="AlphaFoldDB" id="A0A9P4J6W6"/>
<comment type="function">
    <text evidence="8">Mitochondrial mRNA stabilization factor.</text>
</comment>
<evidence type="ECO:0000313" key="11">
    <source>
        <dbReference type="Proteomes" id="UP000799439"/>
    </source>
</evidence>
<proteinExistence type="inferred from homology"/>
<evidence type="ECO:0000256" key="4">
    <source>
        <dbReference type="ARBA" id="ARBA00022792"/>
    </source>
</evidence>
<keyword evidence="5 8" id="KW-0809">Transit peptide</keyword>
<evidence type="ECO:0000256" key="5">
    <source>
        <dbReference type="ARBA" id="ARBA00022946"/>
    </source>
</evidence>
<evidence type="ECO:0000256" key="9">
    <source>
        <dbReference type="SAM" id="MobiDB-lite"/>
    </source>
</evidence>
<organism evidence="10 11">
    <name type="scientific">Myriangium duriaei CBS 260.36</name>
    <dbReference type="NCBI Taxonomy" id="1168546"/>
    <lineage>
        <taxon>Eukaryota</taxon>
        <taxon>Fungi</taxon>
        <taxon>Dikarya</taxon>
        <taxon>Ascomycota</taxon>
        <taxon>Pezizomycotina</taxon>
        <taxon>Dothideomycetes</taxon>
        <taxon>Dothideomycetidae</taxon>
        <taxon>Myriangiales</taxon>
        <taxon>Myriangiaceae</taxon>
        <taxon>Myriangium</taxon>
    </lineage>
</organism>
<keyword evidence="4 8" id="KW-0999">Mitochondrion inner membrane</keyword>
<keyword evidence="6 8" id="KW-0496">Mitochondrion</keyword>
<dbReference type="Proteomes" id="UP000799439">
    <property type="component" value="Unassembled WGS sequence"/>
</dbReference>
<comment type="caution">
    <text evidence="10">The sequence shown here is derived from an EMBL/GenBank/DDBJ whole genome shotgun (WGS) entry which is preliminary data.</text>
</comment>
<dbReference type="GO" id="GO:0005743">
    <property type="term" value="C:mitochondrial inner membrane"/>
    <property type="evidence" value="ECO:0007669"/>
    <property type="project" value="UniProtKB-SubCell"/>
</dbReference>
<evidence type="ECO:0000256" key="1">
    <source>
        <dbReference type="ARBA" id="ARBA00003470"/>
    </source>
</evidence>
<evidence type="ECO:0000256" key="6">
    <source>
        <dbReference type="ARBA" id="ARBA00023128"/>
    </source>
</evidence>
<comment type="subcellular location">
    <subcellularLocation>
        <location evidence="2 8">Mitochondrion inner membrane</location>
        <topology evidence="2 8">Peripheral membrane protein</topology>
        <orientation evidence="2 8">Matrix side</orientation>
    </subcellularLocation>
</comment>
<dbReference type="InterPro" id="IPR043519">
    <property type="entry name" value="NT_sf"/>
</dbReference>
<protein>
    <recommendedName>
        <fullName evidence="8">ATPase synthesis protein 25</fullName>
    </recommendedName>
</protein>
<keyword evidence="7 8" id="KW-0472">Membrane</keyword>
<sequence length="333" mass="35760">MGIRNGGSSAFSVGAAGSYLIRHFVASARSELATAAQLPWLRRPTTHSTFPRRSRASYSYSSRLYSTKPDAFELLDTPWPAIETPKETPAKPDASKTTSAPETAANNSSPSTSSTTEDRLSSPSPASEDHLSSPSASADANLPWYLRTPSPVAPPHPPPRQSLPSLPPSPPPLLSPLLTHLSTDLGIDDLSLLDLRSLDRPAALGANLLMLLGTARSDKHLHVAADRLCRWLRSAHGLKPFADGLLGRNELKLARRRRAKRANLLKGVGGGSTGGEGLEDGLRTGWVCVNLGREEGCRVVVQMMTDEKRGQLDLESLWMGLVKRSEAGKGDVE</sequence>
<dbReference type="InterPro" id="IPR040152">
    <property type="entry name" value="Atp25"/>
</dbReference>
<evidence type="ECO:0000256" key="8">
    <source>
        <dbReference type="RuleBase" id="RU367062"/>
    </source>
</evidence>
<evidence type="ECO:0000256" key="7">
    <source>
        <dbReference type="ARBA" id="ARBA00023136"/>
    </source>
</evidence>
<feature type="compositionally biased region" description="Low complexity" evidence="9">
    <location>
        <begin position="103"/>
        <end position="115"/>
    </location>
</feature>
<evidence type="ECO:0000256" key="2">
    <source>
        <dbReference type="ARBA" id="ARBA00004443"/>
    </source>
</evidence>
<comment type="similarity">
    <text evidence="3 8">Belongs to the ATP25 family.</text>
</comment>
<gene>
    <name evidence="10" type="ORF">K461DRAFT_96317</name>
</gene>
<dbReference type="SUPFAM" id="SSF81301">
    <property type="entry name" value="Nucleotidyltransferase"/>
    <property type="match status" value="1"/>
</dbReference>
<comment type="function">
    <text evidence="1">Probable mitochondrial mRNA stabilization factor.</text>
</comment>
<dbReference type="OrthoDB" id="107372at2759"/>